<proteinExistence type="predicted"/>
<name>A0A7K3WSR9_9FLAO</name>
<organism evidence="2 3">
    <name type="scientific">Cryomorpha ignava</name>
    <dbReference type="NCBI Taxonomy" id="101383"/>
    <lineage>
        <taxon>Bacteria</taxon>
        <taxon>Pseudomonadati</taxon>
        <taxon>Bacteroidota</taxon>
        <taxon>Flavobacteriia</taxon>
        <taxon>Flavobacteriales</taxon>
        <taxon>Cryomorphaceae</taxon>
        <taxon>Cryomorpha</taxon>
    </lineage>
</organism>
<evidence type="ECO:0000256" key="1">
    <source>
        <dbReference type="SAM" id="MobiDB-lite"/>
    </source>
</evidence>
<accession>A0A7K3WSR9</accession>
<keyword evidence="3" id="KW-1185">Reference proteome</keyword>
<comment type="caution">
    <text evidence="2">The sequence shown here is derived from an EMBL/GenBank/DDBJ whole genome shotgun (WGS) entry which is preliminary data.</text>
</comment>
<evidence type="ECO:0008006" key="4">
    <source>
        <dbReference type="Google" id="ProtNLM"/>
    </source>
</evidence>
<gene>
    <name evidence="2" type="ORF">G3O08_10470</name>
</gene>
<sequence length="154" mass="17695">MEKTKSKMTFKLHTIDAMLREKEENLEEFRSNQRNKLAQTSHDDIDNKSHESKTEETIHELDLLNKNVEVLEKEILQIRNIPKDLEMDHVQFGSLVETDKLTLLVGAAHDNMEVDGTTVTGISTSAPIYKEMQDLKSGDSFEMNGTKYSIKWIV</sequence>
<feature type="compositionally biased region" description="Basic and acidic residues" evidence="1">
    <location>
        <begin position="41"/>
        <end position="54"/>
    </location>
</feature>
<dbReference type="EMBL" id="JAAGVY010000017">
    <property type="protein sequence ID" value="NEN23922.1"/>
    <property type="molecule type" value="Genomic_DNA"/>
</dbReference>
<evidence type="ECO:0000313" key="2">
    <source>
        <dbReference type="EMBL" id="NEN23922.1"/>
    </source>
</evidence>
<dbReference type="RefSeq" id="WP_163285314.1">
    <property type="nucleotide sequence ID" value="NZ_JAAGVY010000017.1"/>
</dbReference>
<dbReference type="Proteomes" id="UP000486602">
    <property type="component" value="Unassembled WGS sequence"/>
</dbReference>
<protein>
    <recommendedName>
        <fullName evidence="4">Transcription elongation factor</fullName>
    </recommendedName>
</protein>
<dbReference type="AlphaFoldDB" id="A0A7K3WSR9"/>
<feature type="region of interest" description="Disordered" evidence="1">
    <location>
        <begin position="29"/>
        <end position="54"/>
    </location>
</feature>
<reference evidence="2 3" key="1">
    <citation type="submission" date="2020-02" db="EMBL/GenBank/DDBJ databases">
        <title>Out from the shadows clarifying the taxonomy of the family Cryomorphaceae and related taxa by utilizing the GTDB taxonomic framework.</title>
        <authorList>
            <person name="Bowman J.P."/>
        </authorList>
    </citation>
    <scope>NUCLEOTIDE SEQUENCE [LARGE SCALE GENOMIC DNA]</scope>
    <source>
        <strain evidence="2 3">QSSC 1-22</strain>
    </source>
</reference>
<evidence type="ECO:0000313" key="3">
    <source>
        <dbReference type="Proteomes" id="UP000486602"/>
    </source>
</evidence>